<sequence>MNELRTKEIFLASTESTTKNKQILTAEQHSELIPFGNAATHHLQPTKSGFMEYLLFHLMGLSFGSLAQILITRPYKPLIP</sequence>
<evidence type="ECO:0000313" key="3">
    <source>
        <dbReference type="Proteomes" id="UP000247465"/>
    </source>
</evidence>
<dbReference type="KEGG" id="mtar:DF168_00622"/>
<dbReference type="Proteomes" id="UP000247465">
    <property type="component" value="Chromosome"/>
</dbReference>
<proteinExistence type="predicted"/>
<name>A0A2Z4ABN4_9BACT</name>
<accession>A0A2Z4ABN4</accession>
<reference evidence="2 3" key="1">
    <citation type="submission" date="2018-06" db="EMBL/GenBank/DDBJ databases">
        <title>Draft Genome Sequence of a Novel Marine Bacterium Related to the Verrucomicrobia.</title>
        <authorList>
            <person name="Vosseberg J."/>
            <person name="Martijn J."/>
            <person name="Ettema T.J.G."/>
        </authorList>
    </citation>
    <scope>NUCLEOTIDE SEQUENCE [LARGE SCALE GENOMIC DNA]</scope>
    <source>
        <strain evidence="2">TARA_B100001123</strain>
    </source>
</reference>
<gene>
    <name evidence="2" type="ORF">DF168_00622</name>
</gene>
<keyword evidence="1" id="KW-0472">Membrane</keyword>
<keyword evidence="1" id="KW-1133">Transmembrane helix</keyword>
<protein>
    <submittedName>
        <fullName evidence="2">Uncharacterized protein</fullName>
    </submittedName>
</protein>
<dbReference type="AlphaFoldDB" id="A0A2Z4ABN4"/>
<organism evidence="2 3">
    <name type="scientific">Candidatus Moanibacter tarae</name>
    <dbReference type="NCBI Taxonomy" id="2200854"/>
    <lineage>
        <taxon>Bacteria</taxon>
        <taxon>Pseudomonadati</taxon>
        <taxon>Verrucomicrobiota</taxon>
        <taxon>Opitutia</taxon>
        <taxon>Puniceicoccales</taxon>
        <taxon>Puniceicoccales incertae sedis</taxon>
        <taxon>Candidatus Moanibacter</taxon>
    </lineage>
</organism>
<evidence type="ECO:0000313" key="2">
    <source>
        <dbReference type="EMBL" id="AWT59433.1"/>
    </source>
</evidence>
<feature type="transmembrane region" description="Helical" evidence="1">
    <location>
        <begin position="53"/>
        <end position="71"/>
    </location>
</feature>
<keyword evidence="1" id="KW-0812">Transmembrane</keyword>
<evidence type="ECO:0000256" key="1">
    <source>
        <dbReference type="SAM" id="Phobius"/>
    </source>
</evidence>
<dbReference type="EMBL" id="CP029803">
    <property type="protein sequence ID" value="AWT59433.1"/>
    <property type="molecule type" value="Genomic_DNA"/>
</dbReference>